<feature type="region of interest" description="Disordered" evidence="7">
    <location>
        <begin position="213"/>
        <end position="251"/>
    </location>
</feature>
<feature type="compositionally biased region" description="Basic and acidic residues" evidence="7">
    <location>
        <begin position="142"/>
        <end position="152"/>
    </location>
</feature>
<accession>A0A6U0EY22</accession>
<name>A0A6U0EY22_9CHLO</name>
<keyword evidence="4" id="KW-0238">DNA-binding</keyword>
<feature type="region of interest" description="Disordered" evidence="7">
    <location>
        <begin position="75"/>
        <end position="100"/>
    </location>
</feature>
<evidence type="ECO:0000256" key="1">
    <source>
        <dbReference type="ARBA" id="ARBA00004049"/>
    </source>
</evidence>
<evidence type="ECO:0000256" key="4">
    <source>
        <dbReference type="ARBA" id="ARBA00023125"/>
    </source>
</evidence>
<keyword evidence="6" id="KW-0539">Nucleus</keyword>
<evidence type="ECO:0000256" key="3">
    <source>
        <dbReference type="ARBA" id="ARBA00023054"/>
    </source>
</evidence>
<dbReference type="InterPro" id="IPR003035">
    <property type="entry name" value="RWP-RK_dom"/>
</dbReference>
<dbReference type="PROSITE" id="PS51519">
    <property type="entry name" value="RWP_RK"/>
    <property type="match status" value="1"/>
</dbReference>
<evidence type="ECO:0000256" key="7">
    <source>
        <dbReference type="SAM" id="MobiDB-lite"/>
    </source>
</evidence>
<keyword evidence="5" id="KW-0804">Transcription</keyword>
<dbReference type="GO" id="GO:0003700">
    <property type="term" value="F:DNA-binding transcription factor activity"/>
    <property type="evidence" value="ECO:0007669"/>
    <property type="project" value="InterPro"/>
</dbReference>
<dbReference type="Pfam" id="PF02042">
    <property type="entry name" value="RWP-RK"/>
    <property type="match status" value="1"/>
</dbReference>
<reference evidence="9" key="1">
    <citation type="submission" date="2021-01" db="EMBL/GenBank/DDBJ databases">
        <authorList>
            <person name="Corre E."/>
            <person name="Pelletier E."/>
            <person name="Niang G."/>
            <person name="Scheremetjew M."/>
            <person name="Finn R."/>
            <person name="Kale V."/>
            <person name="Holt S."/>
            <person name="Cochrane G."/>
            <person name="Meng A."/>
            <person name="Brown T."/>
            <person name="Cohen L."/>
        </authorList>
    </citation>
    <scope>NUCLEOTIDE SEQUENCE</scope>
    <source>
        <strain evidence="9">Clade-D-RCC2572</strain>
    </source>
</reference>
<dbReference type="GO" id="GO:0003677">
    <property type="term" value="F:DNA binding"/>
    <property type="evidence" value="ECO:0007669"/>
    <property type="project" value="UniProtKB-KW"/>
</dbReference>
<dbReference type="AlphaFoldDB" id="A0A6U0EY22"/>
<comment type="function">
    <text evidence="1">Putative transcription factor.</text>
</comment>
<keyword evidence="3" id="KW-0175">Coiled coil</keyword>
<evidence type="ECO:0000256" key="2">
    <source>
        <dbReference type="ARBA" id="ARBA00023015"/>
    </source>
</evidence>
<evidence type="ECO:0000256" key="6">
    <source>
        <dbReference type="ARBA" id="ARBA00023242"/>
    </source>
</evidence>
<evidence type="ECO:0000313" key="9">
    <source>
        <dbReference type="EMBL" id="CAD8581841.1"/>
    </source>
</evidence>
<dbReference type="InterPro" id="IPR044607">
    <property type="entry name" value="RKD-like"/>
</dbReference>
<feature type="region of interest" description="Disordered" evidence="7">
    <location>
        <begin position="165"/>
        <end position="193"/>
    </location>
</feature>
<feature type="compositionally biased region" description="Low complexity" evidence="7">
    <location>
        <begin position="229"/>
        <end position="247"/>
    </location>
</feature>
<proteinExistence type="predicted"/>
<evidence type="ECO:0000259" key="8">
    <source>
        <dbReference type="PROSITE" id="PS51519"/>
    </source>
</evidence>
<keyword evidence="2" id="KW-0805">Transcription regulation</keyword>
<feature type="compositionally biased region" description="Polar residues" evidence="7">
    <location>
        <begin position="165"/>
        <end position="176"/>
    </location>
</feature>
<sequence>MVMSSKAGPSKTVTLDALSAVFHLPINDAAKELGMCVTVLKQRCRDHGVARWPYRKVKKLDTIINALETTATTSTATTTSTEDGVVKAKERRGRPSMYDQQSRLETVKRTRDLLITQPNSKAHLKVGKLDKTTRKRMASSMDDARCEDSSGDDRSFKAFSYTTVGGASNLPVSNSPKRSKASRDGVESEETSASLDGVLGRLLEAAHNAEKIPRVSKPQVMRPLKIDVTSSGRNGSSTPSPGSSNGSHQMPFSAARSTFSMFPSTDFLRAAMPVARTSPAHIPTNITRPIPRKFNTETVLASLANQIPGAGGFQAFWHSLSRFGSAPNPSSSPSPAPPGK</sequence>
<gene>
    <name evidence="9" type="ORF">OMED0929_LOCUS3544</name>
</gene>
<dbReference type="PANTHER" id="PTHR46373:SF2">
    <property type="entry name" value="RWP-RK DOMAIN-CONTAINING PROTEIN"/>
    <property type="match status" value="1"/>
</dbReference>
<feature type="region of interest" description="Disordered" evidence="7">
    <location>
        <begin position="124"/>
        <end position="152"/>
    </location>
</feature>
<evidence type="ECO:0000256" key="5">
    <source>
        <dbReference type="ARBA" id="ARBA00023163"/>
    </source>
</evidence>
<dbReference type="EMBL" id="HBEW01004233">
    <property type="protein sequence ID" value="CAD8581841.1"/>
    <property type="molecule type" value="Transcribed_RNA"/>
</dbReference>
<feature type="domain" description="RWP-RK" evidence="8">
    <location>
        <begin position="1"/>
        <end position="80"/>
    </location>
</feature>
<protein>
    <recommendedName>
        <fullName evidence="8">RWP-RK domain-containing protein</fullName>
    </recommendedName>
</protein>
<dbReference type="PANTHER" id="PTHR46373">
    <property type="entry name" value="PROTEIN RKD4"/>
    <property type="match status" value="1"/>
</dbReference>
<organism evidence="9">
    <name type="scientific">Ostreococcus mediterraneus</name>
    <dbReference type="NCBI Taxonomy" id="1486918"/>
    <lineage>
        <taxon>Eukaryota</taxon>
        <taxon>Viridiplantae</taxon>
        <taxon>Chlorophyta</taxon>
        <taxon>Mamiellophyceae</taxon>
        <taxon>Mamiellales</taxon>
        <taxon>Bathycoccaceae</taxon>
        <taxon>Ostreococcus</taxon>
    </lineage>
</organism>